<dbReference type="Proteomes" id="UP001337305">
    <property type="component" value="Unassembled WGS sequence"/>
</dbReference>
<protein>
    <recommendedName>
        <fullName evidence="4">tRNA (5-methylaminomethyl-2-thiouridylate)-methyltransferase</fullName>
    </recommendedName>
</protein>
<organism evidence="2 3">
    <name type="scientific">Flavivirga spongiicola</name>
    <dbReference type="NCBI Taxonomy" id="421621"/>
    <lineage>
        <taxon>Bacteria</taxon>
        <taxon>Pseudomonadati</taxon>
        <taxon>Bacteroidota</taxon>
        <taxon>Flavobacteriia</taxon>
        <taxon>Flavobacteriales</taxon>
        <taxon>Flavobacteriaceae</taxon>
        <taxon>Flavivirga</taxon>
    </lineage>
</organism>
<dbReference type="RefSeq" id="WP_303305012.1">
    <property type="nucleotide sequence ID" value="NZ_JAODOP010000004.1"/>
</dbReference>
<evidence type="ECO:0000256" key="1">
    <source>
        <dbReference type="SAM" id="Phobius"/>
    </source>
</evidence>
<dbReference type="EMBL" id="JAODOP010000004">
    <property type="protein sequence ID" value="MEF3832637.1"/>
    <property type="molecule type" value="Genomic_DNA"/>
</dbReference>
<comment type="caution">
    <text evidence="2">The sequence shown here is derived from an EMBL/GenBank/DDBJ whole genome shotgun (WGS) entry which is preliminary data.</text>
</comment>
<accession>A0ABU7XPI5</accession>
<evidence type="ECO:0000313" key="3">
    <source>
        <dbReference type="Proteomes" id="UP001337305"/>
    </source>
</evidence>
<feature type="transmembrane region" description="Helical" evidence="1">
    <location>
        <begin position="46"/>
        <end position="66"/>
    </location>
</feature>
<name>A0ABU7XPI5_9FLAO</name>
<gene>
    <name evidence="2" type="ORF">N1F79_05820</name>
</gene>
<keyword evidence="1" id="KW-1133">Transmembrane helix</keyword>
<sequence length="115" mass="12554">MDVKDLLKYTYGLVPIVAGLDKFTNILTDWSQYLGAGLQDTLPFEASTFMMIIGIIEIIAGVLVLVKTKIGAIIVAAWLTLIALVLIFSGHYLDVAVRDLVMAIGAYTLYKLSTD</sequence>
<feature type="transmembrane region" description="Helical" evidence="1">
    <location>
        <begin position="73"/>
        <end position="93"/>
    </location>
</feature>
<keyword evidence="1" id="KW-0472">Membrane</keyword>
<evidence type="ECO:0008006" key="4">
    <source>
        <dbReference type="Google" id="ProtNLM"/>
    </source>
</evidence>
<evidence type="ECO:0000313" key="2">
    <source>
        <dbReference type="EMBL" id="MEF3832637.1"/>
    </source>
</evidence>
<keyword evidence="1" id="KW-0812">Transmembrane</keyword>
<keyword evidence="3" id="KW-1185">Reference proteome</keyword>
<reference evidence="2 3" key="1">
    <citation type="submission" date="2022-09" db="EMBL/GenBank/DDBJ databases">
        <title>Genome sequencing of Flavivirga sp. MEBiC05379.</title>
        <authorList>
            <person name="Oh H.-M."/>
            <person name="Kwon K.K."/>
            <person name="Park M.J."/>
            <person name="Yang S.-H."/>
        </authorList>
    </citation>
    <scope>NUCLEOTIDE SEQUENCE [LARGE SCALE GENOMIC DNA]</scope>
    <source>
        <strain evidence="2 3">MEBiC05379</strain>
    </source>
</reference>
<proteinExistence type="predicted"/>